<evidence type="ECO:0000256" key="1">
    <source>
        <dbReference type="ARBA" id="ARBA00004340"/>
    </source>
</evidence>
<accession>A0A2I1FXT4</accession>
<dbReference type="Pfam" id="PF20147">
    <property type="entry name" value="Crinkler"/>
    <property type="match status" value="1"/>
</dbReference>
<dbReference type="VEuPathDB" id="FungiDB:RhiirA1_479776"/>
<keyword evidence="3" id="KW-0964">Secreted</keyword>
<feature type="domain" description="Crinkler effector protein N-terminal" evidence="4">
    <location>
        <begin position="2"/>
        <end position="98"/>
    </location>
</feature>
<comment type="subcellular location">
    <subcellularLocation>
        <location evidence="1">Host cell</location>
    </subcellularLocation>
    <subcellularLocation>
        <location evidence="2">Secreted</location>
    </subcellularLocation>
</comment>
<dbReference type="GO" id="GO:0043657">
    <property type="term" value="C:host cell"/>
    <property type="evidence" value="ECO:0007669"/>
    <property type="project" value="UniProtKB-SubCell"/>
</dbReference>
<evidence type="ECO:0000313" key="6">
    <source>
        <dbReference type="Proteomes" id="UP000234323"/>
    </source>
</evidence>
<protein>
    <recommendedName>
        <fullName evidence="4">Crinkler effector protein N-terminal domain-containing protein</fullName>
    </recommendedName>
</protein>
<dbReference type="GO" id="GO:0005576">
    <property type="term" value="C:extracellular region"/>
    <property type="evidence" value="ECO:0007669"/>
    <property type="project" value="UniProtKB-SubCell"/>
</dbReference>
<name>A0A2I1FXT4_9GLOM</name>
<dbReference type="VEuPathDB" id="FungiDB:FUN_006107"/>
<sequence>MLGCIVLGEKNAFPVDFDTGKTIGYLKRAIKEQAELAGPAHKLILWKVNIPESKKQEIYEGINIKVKFRGEELDSDLKTIGQVFKEQPSSEHIHIIVELPKPTITGSGQLKSLKTVEEIIEEISKNLKKRKSEPKSPNQLNMPLQHREFKEALVRVEETTRANVEGVIGNLNYWCFVSSGAPGIGKTRFGMELFDHIQKNWKPPQEWNDVHFEYLYMDFGTSLYLDDCDCELIPTVIFGLRVAYVFFMEKNYYITFHLFRSIVLAYGNDIFFFESVIDYCYKSLKFSNNQKLFLYLHIDRFHKIDAWDAKNKTKELFKNMIRNLAKYMLTENLTFIQPFLSGTAPRAIAEQKKTTDISFQFVDCPLLDNASIIRIMDHFATKFKAPTENHVYKWKFCVPLIQLLMDTGGLPRALEQLFTTCFMKLCDNGEEFFRELESHDYDNIFTNVKGDLEKMYNIYYKVEGNKELAIKLLYHCVEGIPIDEDECLDEKLKITVKDLQSDGHFALSPLSPCLYLIEMPFFFICLYNDILKIVNVNLAKTFQVKYWQRWELFVAHHISFRVNLAIKMGKDKLSLRELHPGAYGTDNDLDIIMKLKKLFTYETGEQFPLNLDLTLKSDGTKIHWKDGRSVVVNSSSAEFADIFLVMEDENGVYYLIMGQNKWDYCSVKMTESNVYKEDDKNLSGIEGSPELQNYQPITIIFTTQPYRERKKTSNILIVSMDNFKSYFGPIFSARATFAFTKAINPNFWEINSLQNTHEGIGEASIGLRNTSLGATDIGSGSKPQSKSSLENKLLESPQWENKVEFTLKELVLHDINKRQNDLIEHRITKAENKFLFTTICATCSIICTILSARTSLEKNDTDNKTIDVKTSYIIISFFAINYFTKTCNKELLLFTEIF</sequence>
<comment type="caution">
    <text evidence="5">The sequence shown here is derived from an EMBL/GenBank/DDBJ whole genome shotgun (WGS) entry which is preliminary data.</text>
</comment>
<dbReference type="InterPro" id="IPR045379">
    <property type="entry name" value="Crinkler_N"/>
</dbReference>
<proteinExistence type="predicted"/>
<gene>
    <name evidence="5" type="ORF">RhiirA4_452331</name>
</gene>
<evidence type="ECO:0000259" key="4">
    <source>
        <dbReference type="Pfam" id="PF20147"/>
    </source>
</evidence>
<reference evidence="5 6" key="1">
    <citation type="submission" date="2015-10" db="EMBL/GenBank/DDBJ databases">
        <title>Genome analyses suggest a sexual origin of heterokaryosis in a supposedly ancient asexual fungus.</title>
        <authorList>
            <person name="Ropars J."/>
            <person name="Sedzielewska K."/>
            <person name="Noel J."/>
            <person name="Charron P."/>
            <person name="Farinelli L."/>
            <person name="Marton T."/>
            <person name="Kruger M."/>
            <person name="Pelin A."/>
            <person name="Brachmann A."/>
            <person name="Corradi N."/>
        </authorList>
    </citation>
    <scope>NUCLEOTIDE SEQUENCE [LARGE SCALE GENOMIC DNA]</scope>
    <source>
        <strain evidence="5 6">A4</strain>
    </source>
</reference>
<dbReference type="AlphaFoldDB" id="A0A2I1FXT4"/>
<evidence type="ECO:0000256" key="3">
    <source>
        <dbReference type="ARBA" id="ARBA00022525"/>
    </source>
</evidence>
<dbReference type="VEuPathDB" id="FungiDB:RhiirA1_498222"/>
<keyword evidence="6" id="KW-1185">Reference proteome</keyword>
<evidence type="ECO:0000256" key="2">
    <source>
        <dbReference type="ARBA" id="ARBA00004613"/>
    </source>
</evidence>
<evidence type="ECO:0000313" key="5">
    <source>
        <dbReference type="EMBL" id="PKY39174.1"/>
    </source>
</evidence>
<dbReference type="Proteomes" id="UP000234323">
    <property type="component" value="Unassembled WGS sequence"/>
</dbReference>
<organism evidence="5 6">
    <name type="scientific">Rhizophagus irregularis</name>
    <dbReference type="NCBI Taxonomy" id="588596"/>
    <lineage>
        <taxon>Eukaryota</taxon>
        <taxon>Fungi</taxon>
        <taxon>Fungi incertae sedis</taxon>
        <taxon>Mucoromycota</taxon>
        <taxon>Glomeromycotina</taxon>
        <taxon>Glomeromycetes</taxon>
        <taxon>Glomerales</taxon>
        <taxon>Glomeraceae</taxon>
        <taxon>Rhizophagus</taxon>
    </lineage>
</organism>
<dbReference type="VEuPathDB" id="FungiDB:RhiirFUN_004916"/>
<dbReference type="EMBL" id="LLXI01000054">
    <property type="protein sequence ID" value="PKY39174.1"/>
    <property type="molecule type" value="Genomic_DNA"/>
</dbReference>
<dbReference type="VEuPathDB" id="FungiDB:RhiirFUN_009987"/>